<dbReference type="EMBL" id="FWFF01000001">
    <property type="protein sequence ID" value="SLM88469.1"/>
    <property type="molecule type" value="Genomic_DNA"/>
</dbReference>
<dbReference type="SUPFAM" id="SSF53182">
    <property type="entry name" value="Pyrrolidone carboxyl peptidase (pyroglutamate aminopeptidase)"/>
    <property type="match status" value="1"/>
</dbReference>
<dbReference type="Pfam" id="PF01470">
    <property type="entry name" value="Peptidase_C15"/>
    <property type="match status" value="1"/>
</dbReference>
<gene>
    <name evidence="12" type="ORF">FM105_00390</name>
</gene>
<dbReference type="RefSeq" id="WP_087003034.1">
    <property type="nucleotide sequence ID" value="NZ_FWFF01000001.1"/>
</dbReference>
<keyword evidence="8" id="KW-0788">Thiol protease</keyword>
<evidence type="ECO:0000256" key="9">
    <source>
        <dbReference type="PROSITE-ProRule" id="PRU10076"/>
    </source>
</evidence>
<keyword evidence="13" id="KW-1185">Reference proteome</keyword>
<dbReference type="PIRSF" id="PIRSF015592">
    <property type="entry name" value="Prld-crbxl_pptds"/>
    <property type="match status" value="1"/>
</dbReference>
<dbReference type="PROSITE" id="PS01334">
    <property type="entry name" value="PYRASE_CYS"/>
    <property type="match status" value="1"/>
</dbReference>
<evidence type="ECO:0000256" key="4">
    <source>
        <dbReference type="ARBA" id="ARBA00006641"/>
    </source>
</evidence>
<dbReference type="Gene3D" id="3.40.630.20">
    <property type="entry name" value="Peptidase C15, pyroglutamyl peptidase I-like"/>
    <property type="match status" value="1"/>
</dbReference>
<proteinExistence type="inferred from homology"/>
<keyword evidence="5" id="KW-0963">Cytoplasm</keyword>
<evidence type="ECO:0000256" key="7">
    <source>
        <dbReference type="ARBA" id="ARBA00022801"/>
    </source>
</evidence>
<protein>
    <recommendedName>
        <fullName evidence="9">Pyroglutamyl-peptidase I</fullName>
        <ecNumber evidence="9">3.4.19.3</ecNumber>
    </recommendedName>
</protein>
<evidence type="ECO:0000256" key="6">
    <source>
        <dbReference type="ARBA" id="ARBA00022670"/>
    </source>
</evidence>
<comment type="function">
    <text evidence="2">Removes 5-oxoproline from various penultimate amino acid residues except L-proline.</text>
</comment>
<organism evidence="12 13">
    <name type="scientific">Brevibacterium yomogidense</name>
    <dbReference type="NCBI Taxonomy" id="946573"/>
    <lineage>
        <taxon>Bacteria</taxon>
        <taxon>Bacillati</taxon>
        <taxon>Actinomycetota</taxon>
        <taxon>Actinomycetes</taxon>
        <taxon>Micrococcales</taxon>
        <taxon>Brevibacteriaceae</taxon>
        <taxon>Brevibacterium</taxon>
    </lineage>
</organism>
<dbReference type="GO" id="GO:0006508">
    <property type="term" value="P:proteolysis"/>
    <property type="evidence" value="ECO:0007669"/>
    <property type="project" value="UniProtKB-KW"/>
</dbReference>
<dbReference type="CDD" id="cd00501">
    <property type="entry name" value="Peptidase_C15"/>
    <property type="match status" value="1"/>
</dbReference>
<comment type="catalytic activity">
    <reaction evidence="1 9">
        <text>Release of an N-terminal pyroglutamyl group from a polypeptide, the second amino acid generally not being Pro.</text>
        <dbReference type="EC" id="3.4.19.3"/>
    </reaction>
</comment>
<evidence type="ECO:0000256" key="1">
    <source>
        <dbReference type="ARBA" id="ARBA00001770"/>
    </source>
</evidence>
<accession>A0A1X6WTR7</accession>
<reference evidence="13" key="1">
    <citation type="submission" date="2017-02" db="EMBL/GenBank/DDBJ databases">
        <authorList>
            <person name="Dridi B."/>
        </authorList>
    </citation>
    <scope>NUCLEOTIDE SEQUENCE [LARGE SCALE GENOMIC DNA]</scope>
    <source>
        <strain evidence="13">B Co 03.10</strain>
    </source>
</reference>
<evidence type="ECO:0000313" key="12">
    <source>
        <dbReference type="EMBL" id="SLM88469.1"/>
    </source>
</evidence>
<evidence type="ECO:0000256" key="11">
    <source>
        <dbReference type="SAM" id="MobiDB-lite"/>
    </source>
</evidence>
<dbReference type="InterPro" id="IPR016125">
    <property type="entry name" value="Peptidase_C15-like"/>
</dbReference>
<feature type="active site" evidence="9">
    <location>
        <position position="83"/>
    </location>
</feature>
<dbReference type="PANTHER" id="PTHR23402:SF1">
    <property type="entry name" value="PYROGLUTAMYL-PEPTIDASE I"/>
    <property type="match status" value="1"/>
</dbReference>
<dbReference type="InterPro" id="IPR036440">
    <property type="entry name" value="Peptidase_C15-like_sf"/>
</dbReference>
<dbReference type="InterPro" id="IPR033693">
    <property type="entry name" value="PGPEP1_Glu_AS"/>
</dbReference>
<evidence type="ECO:0000313" key="13">
    <source>
        <dbReference type="Proteomes" id="UP000196581"/>
    </source>
</evidence>
<comment type="subcellular location">
    <subcellularLocation>
        <location evidence="3">Cytoplasm</location>
    </subcellularLocation>
</comment>
<evidence type="ECO:0000256" key="8">
    <source>
        <dbReference type="ARBA" id="ARBA00022807"/>
    </source>
</evidence>
<sequence>MPAHPTLLLTAFGPFGGDPYNPTEHALAPVAEAAAASAHVVTEVLPVEFDAASTRIRHLVRTHKPDVVVSLGLAAGRTAVTPERVAINLAEARIPDESGARPVGLPLRDAAPAAHFSTLPLTAMVAAIADTEVPAALSYSAGAFVCNAVMFAGLDEIAALRAEDPTAPEAVAGFIHVPQVEDGGMTQAEITRGVTAAVVTAVEHRGEPPVPAGTGDARTSSDTTAPGVGATE</sequence>
<dbReference type="AlphaFoldDB" id="A0A1X6WTR7"/>
<feature type="region of interest" description="Disordered" evidence="11">
    <location>
        <begin position="205"/>
        <end position="232"/>
    </location>
</feature>
<evidence type="ECO:0000256" key="10">
    <source>
        <dbReference type="PROSITE-ProRule" id="PRU10077"/>
    </source>
</evidence>
<dbReference type="GO" id="GO:0005829">
    <property type="term" value="C:cytosol"/>
    <property type="evidence" value="ECO:0007669"/>
    <property type="project" value="InterPro"/>
</dbReference>
<evidence type="ECO:0000256" key="3">
    <source>
        <dbReference type="ARBA" id="ARBA00004496"/>
    </source>
</evidence>
<name>A0A1X6WTR7_9MICO</name>
<dbReference type="PANTHER" id="PTHR23402">
    <property type="entry name" value="PROTEASE FAMILY C15 PYROGLUTAMYL-PEPTIDASE I-RELATED"/>
    <property type="match status" value="1"/>
</dbReference>
<dbReference type="Proteomes" id="UP000196581">
    <property type="component" value="Unassembled WGS sequence"/>
</dbReference>
<evidence type="ECO:0000256" key="5">
    <source>
        <dbReference type="ARBA" id="ARBA00022490"/>
    </source>
</evidence>
<dbReference type="PRINTS" id="PR00706">
    <property type="entry name" value="PYROGLUPTASE"/>
</dbReference>
<keyword evidence="7 12" id="KW-0378">Hydrolase</keyword>
<dbReference type="GO" id="GO:0016920">
    <property type="term" value="F:pyroglutamyl-peptidase activity"/>
    <property type="evidence" value="ECO:0007669"/>
    <property type="project" value="UniProtKB-EC"/>
</dbReference>
<dbReference type="InterPro" id="IPR033694">
    <property type="entry name" value="PGPEP1_Cys_AS"/>
</dbReference>
<keyword evidence="6" id="KW-0645">Protease</keyword>
<feature type="active site" evidence="10">
    <location>
        <position position="146"/>
    </location>
</feature>
<comment type="similarity">
    <text evidence="4">Belongs to the peptidase C15 family.</text>
</comment>
<dbReference type="InterPro" id="IPR000816">
    <property type="entry name" value="Peptidase_C15"/>
</dbReference>
<evidence type="ECO:0000256" key="2">
    <source>
        <dbReference type="ARBA" id="ARBA00002280"/>
    </source>
</evidence>
<dbReference type="PROSITE" id="PS01333">
    <property type="entry name" value="PYRASE_GLU"/>
    <property type="match status" value="1"/>
</dbReference>
<dbReference type="EC" id="3.4.19.3" evidence="9"/>